<evidence type="ECO:0000313" key="3">
    <source>
        <dbReference type="Proteomes" id="UP001562425"/>
    </source>
</evidence>
<sequence length="310" mass="34746">MSSSEAESSTSVPESTYGHSTSIPDHERSFPQQMMLHVYNTCGIVRARQLPFWIDFRERHPTEDLPSARELRAMFFDDVLLDPENYEDLPYAVIQYLNPRFNRFDLAVLEAGDVIEGEDFQLNVPAAAEGAARMSFEQLAEYVNRPATLVTRNAPLAPLNVELVSSASRPEDADDFSDRFAQVLSEMIWTEQEKFEKPVLELAEIRARVVTLARSGISLLDIMEPSMQSYQLINGTSDATNVEPEEQVVPAMAPPPPPVVTDKSARKRWHSFDDSGLGASPSKRSRLFTPSTISARKARLRRIVSTPGDM</sequence>
<feature type="compositionally biased region" description="Low complexity" evidence="1">
    <location>
        <begin position="1"/>
        <end position="15"/>
    </location>
</feature>
<dbReference type="EMBL" id="JBEHCU010008461">
    <property type="protein sequence ID" value="KAL1382824.1"/>
    <property type="molecule type" value="Genomic_DNA"/>
</dbReference>
<feature type="region of interest" description="Disordered" evidence="1">
    <location>
        <begin position="247"/>
        <end position="291"/>
    </location>
</feature>
<protein>
    <submittedName>
        <fullName evidence="2">Uncharacterized protein</fullName>
    </submittedName>
</protein>
<accession>A0ABD1CZJ9</accession>
<reference evidence="2 3" key="1">
    <citation type="submission" date="2024-05" db="EMBL/GenBank/DDBJ databases">
        <title>Culex pipiens pipiens assembly and annotation.</title>
        <authorList>
            <person name="Alout H."/>
            <person name="Durand T."/>
        </authorList>
    </citation>
    <scope>NUCLEOTIDE SEQUENCE [LARGE SCALE GENOMIC DNA]</scope>
    <source>
        <strain evidence="2">HA-2024</strain>
        <tissue evidence="2">Whole body</tissue>
    </source>
</reference>
<comment type="caution">
    <text evidence="2">The sequence shown here is derived from an EMBL/GenBank/DDBJ whole genome shotgun (WGS) entry which is preliminary data.</text>
</comment>
<gene>
    <name evidence="2" type="ORF">pipiens_013201</name>
</gene>
<dbReference type="AlphaFoldDB" id="A0ABD1CZJ9"/>
<evidence type="ECO:0000313" key="2">
    <source>
        <dbReference type="EMBL" id="KAL1382824.1"/>
    </source>
</evidence>
<feature type="region of interest" description="Disordered" evidence="1">
    <location>
        <begin position="1"/>
        <end position="24"/>
    </location>
</feature>
<keyword evidence="3" id="KW-1185">Reference proteome</keyword>
<proteinExistence type="predicted"/>
<organism evidence="2 3">
    <name type="scientific">Culex pipiens pipiens</name>
    <name type="common">Northern house mosquito</name>
    <dbReference type="NCBI Taxonomy" id="38569"/>
    <lineage>
        <taxon>Eukaryota</taxon>
        <taxon>Metazoa</taxon>
        <taxon>Ecdysozoa</taxon>
        <taxon>Arthropoda</taxon>
        <taxon>Hexapoda</taxon>
        <taxon>Insecta</taxon>
        <taxon>Pterygota</taxon>
        <taxon>Neoptera</taxon>
        <taxon>Endopterygota</taxon>
        <taxon>Diptera</taxon>
        <taxon>Nematocera</taxon>
        <taxon>Culicoidea</taxon>
        <taxon>Culicidae</taxon>
        <taxon>Culicinae</taxon>
        <taxon>Culicini</taxon>
        <taxon>Culex</taxon>
        <taxon>Culex</taxon>
    </lineage>
</organism>
<name>A0ABD1CZJ9_CULPP</name>
<evidence type="ECO:0000256" key="1">
    <source>
        <dbReference type="SAM" id="MobiDB-lite"/>
    </source>
</evidence>
<dbReference type="Proteomes" id="UP001562425">
    <property type="component" value="Unassembled WGS sequence"/>
</dbReference>